<evidence type="ECO:0008006" key="4">
    <source>
        <dbReference type="Google" id="ProtNLM"/>
    </source>
</evidence>
<name>A0A2P5AEE6_PARAD</name>
<dbReference type="Proteomes" id="UP000237105">
    <property type="component" value="Unassembled WGS sequence"/>
</dbReference>
<feature type="compositionally biased region" description="Polar residues" evidence="1">
    <location>
        <begin position="146"/>
        <end position="156"/>
    </location>
</feature>
<dbReference type="AlphaFoldDB" id="A0A2P5AEE6"/>
<evidence type="ECO:0000313" key="2">
    <source>
        <dbReference type="EMBL" id="PON34900.1"/>
    </source>
</evidence>
<evidence type="ECO:0000313" key="3">
    <source>
        <dbReference type="Proteomes" id="UP000237105"/>
    </source>
</evidence>
<feature type="region of interest" description="Disordered" evidence="1">
    <location>
        <begin position="203"/>
        <end position="229"/>
    </location>
</feature>
<evidence type="ECO:0000256" key="1">
    <source>
        <dbReference type="SAM" id="MobiDB-lite"/>
    </source>
</evidence>
<feature type="region of interest" description="Disordered" evidence="1">
    <location>
        <begin position="25"/>
        <end position="125"/>
    </location>
</feature>
<dbReference type="STRING" id="3476.A0A2P5AEE6"/>
<dbReference type="PANTHER" id="PTHR34779">
    <property type="entry name" value="OS09G0542900 PROTEIN"/>
    <property type="match status" value="1"/>
</dbReference>
<accession>A0A2P5AEE6</accession>
<keyword evidence="3" id="KW-1185">Reference proteome</keyword>
<dbReference type="InterPro" id="IPR038796">
    <property type="entry name" value="At1g76070-like"/>
</dbReference>
<feature type="compositionally biased region" description="Basic and acidic residues" evidence="1">
    <location>
        <begin position="157"/>
        <end position="169"/>
    </location>
</feature>
<sequence>MEKQAKYQDKILKFLPRAASVVTFQSPPFSPNRDNKMRSENGSKQLKLAHVGRGFSGPIISMIPDEARRKPKNGSYEAQEEEPTSPKISCMGQIKHKKKKNIVKKNVTNNKRVSKPVQESKPVTWSPRDVKKHALAIKRIFSGSVTKVQGRKSNASSDHDHDHHDKPTLPDRAPSLSQMKRFASGRDPFANFDWAAAQVAPVDADHRNITSSDREEREGSDQEEEEEEELMIPFSAPIAVGGGVPLQPRKEINLWKRRTMAPPRPLDLHTMMIRAN</sequence>
<feature type="compositionally biased region" description="Basic residues" evidence="1">
    <location>
        <begin position="94"/>
        <end position="103"/>
    </location>
</feature>
<dbReference type="OrthoDB" id="1926132at2759"/>
<protein>
    <recommendedName>
        <fullName evidence="4">Syringolide-induced protein 14-1-1</fullName>
    </recommendedName>
</protein>
<comment type="caution">
    <text evidence="2">The sequence shown here is derived from an EMBL/GenBank/DDBJ whole genome shotgun (WGS) entry which is preliminary data.</text>
</comment>
<feature type="compositionally biased region" description="Basic and acidic residues" evidence="1">
    <location>
        <begin position="203"/>
        <end position="220"/>
    </location>
</feature>
<dbReference type="EMBL" id="JXTB01000637">
    <property type="protein sequence ID" value="PON34900.1"/>
    <property type="molecule type" value="Genomic_DNA"/>
</dbReference>
<gene>
    <name evidence="2" type="ORF">PanWU01x14_340400</name>
</gene>
<dbReference type="PANTHER" id="PTHR34779:SF1">
    <property type="entry name" value="OS09G0542900 PROTEIN"/>
    <property type="match status" value="1"/>
</dbReference>
<feature type="region of interest" description="Disordered" evidence="1">
    <location>
        <begin position="146"/>
        <end position="174"/>
    </location>
</feature>
<proteinExistence type="predicted"/>
<reference evidence="3" key="1">
    <citation type="submission" date="2016-06" db="EMBL/GenBank/DDBJ databases">
        <title>Parallel loss of symbiosis genes in relatives of nitrogen-fixing non-legume Parasponia.</title>
        <authorList>
            <person name="Van Velzen R."/>
            <person name="Holmer R."/>
            <person name="Bu F."/>
            <person name="Rutten L."/>
            <person name="Van Zeijl A."/>
            <person name="Liu W."/>
            <person name="Santuari L."/>
            <person name="Cao Q."/>
            <person name="Sharma T."/>
            <person name="Shen D."/>
            <person name="Roswanjaya Y."/>
            <person name="Wardhani T."/>
            <person name="Kalhor M.S."/>
            <person name="Jansen J."/>
            <person name="Van den Hoogen J."/>
            <person name="Gungor B."/>
            <person name="Hartog M."/>
            <person name="Hontelez J."/>
            <person name="Verver J."/>
            <person name="Yang W.-C."/>
            <person name="Schijlen E."/>
            <person name="Repin R."/>
            <person name="Schilthuizen M."/>
            <person name="Schranz E."/>
            <person name="Heidstra R."/>
            <person name="Miyata K."/>
            <person name="Fedorova E."/>
            <person name="Kohlen W."/>
            <person name="Bisseling T."/>
            <person name="Smit S."/>
            <person name="Geurts R."/>
        </authorList>
    </citation>
    <scope>NUCLEOTIDE SEQUENCE [LARGE SCALE GENOMIC DNA]</scope>
    <source>
        <strain evidence="3">cv. WU1-14</strain>
    </source>
</reference>
<organism evidence="2 3">
    <name type="scientific">Parasponia andersonii</name>
    <name type="common">Sponia andersonii</name>
    <dbReference type="NCBI Taxonomy" id="3476"/>
    <lineage>
        <taxon>Eukaryota</taxon>
        <taxon>Viridiplantae</taxon>
        <taxon>Streptophyta</taxon>
        <taxon>Embryophyta</taxon>
        <taxon>Tracheophyta</taxon>
        <taxon>Spermatophyta</taxon>
        <taxon>Magnoliopsida</taxon>
        <taxon>eudicotyledons</taxon>
        <taxon>Gunneridae</taxon>
        <taxon>Pentapetalae</taxon>
        <taxon>rosids</taxon>
        <taxon>fabids</taxon>
        <taxon>Rosales</taxon>
        <taxon>Cannabaceae</taxon>
        <taxon>Parasponia</taxon>
    </lineage>
</organism>